<dbReference type="EMBL" id="AP022869">
    <property type="protein sequence ID" value="BCB72114.1"/>
    <property type="molecule type" value="Genomic_DNA"/>
</dbReference>
<keyword evidence="2" id="KW-1185">Reference proteome</keyword>
<proteinExistence type="predicted"/>
<dbReference type="RefSeq" id="WP_044628562.1">
    <property type="nucleotide sequence ID" value="NZ_AP022869.1"/>
</dbReference>
<evidence type="ECO:0000313" key="1">
    <source>
        <dbReference type="EMBL" id="BCB72114.1"/>
    </source>
</evidence>
<sequence length="265" mass="29643">MYDMFLFDTLPQQQSNMASYELAGRKVWLKKAAKRNSRLAYLPLTLMARWLNIEALKPVPNLGGQESVALEASRIKALSAAGIAVPTILAETPDALLLADAGSEDEPAATLLEKLTQAQTPGDIDQLLNLGISALNDVHERSCYLSEAFARNILVNKDGVVFIDFETNPGQVHELTDCMVRDWHCFIFSLYGKLSKRPLHRERLTAALMDGLQATRDDVRERFLATLPRLQRLQKIPFQRFGSDGKKIAHTLHALALLNQHLRSK</sequence>
<gene>
    <name evidence="1" type="ORF">HMEPL2_24650</name>
</gene>
<evidence type="ECO:0008006" key="3">
    <source>
        <dbReference type="Google" id="ProtNLM"/>
    </source>
</evidence>
<evidence type="ECO:0000313" key="2">
    <source>
        <dbReference type="Proteomes" id="UP000501053"/>
    </source>
</evidence>
<accession>A0A0D7V1H8</accession>
<dbReference type="Proteomes" id="UP000501053">
    <property type="component" value="Chromosome"/>
</dbReference>
<organism evidence="1 2">
    <name type="scientific">Vreelandella aquamarina</name>
    <dbReference type="NCBI Taxonomy" id="77097"/>
    <lineage>
        <taxon>Bacteria</taxon>
        <taxon>Pseudomonadati</taxon>
        <taxon>Pseudomonadota</taxon>
        <taxon>Gammaproteobacteria</taxon>
        <taxon>Oceanospirillales</taxon>
        <taxon>Halomonadaceae</taxon>
        <taxon>Vreelandella</taxon>
    </lineage>
</organism>
<name>A0A0D7V1H8_9GAMM</name>
<protein>
    <recommendedName>
        <fullName evidence="3">Serine/threonine protein kinase</fullName>
    </recommendedName>
</protein>
<reference evidence="1 2" key="1">
    <citation type="submission" date="2020-03" db="EMBL/GenBank/DDBJ databases">
        <title>Complete Genome Sequence of Halomonas meridiana strain Eplume2, isolated from hydrothermal-plume in the north east Pacific Ocean.</title>
        <authorList>
            <person name="Kurihara Y."/>
            <person name="Kawai S."/>
            <person name="Sakai A."/>
            <person name="Galipon J."/>
            <person name="Arakawa K."/>
        </authorList>
    </citation>
    <scope>NUCLEOTIDE SEQUENCE [LARGE SCALE GENOMIC DNA]</scope>
    <source>
        <strain evidence="1 2">Eplume2</strain>
    </source>
</reference>
<dbReference type="OrthoDB" id="8028712at2"/>
<dbReference type="AlphaFoldDB" id="A0A0D7V1H8"/>